<dbReference type="EMBL" id="BJZV01000020">
    <property type="protein sequence ID" value="GEP11577.1"/>
    <property type="molecule type" value="Genomic_DNA"/>
</dbReference>
<dbReference type="Proteomes" id="UP000321750">
    <property type="component" value="Unassembled WGS sequence"/>
</dbReference>
<dbReference type="OrthoDB" id="7877390at2"/>
<dbReference type="RefSeq" id="WP_147047996.1">
    <property type="nucleotide sequence ID" value="NZ_BJZV01000020.1"/>
</dbReference>
<comment type="caution">
    <text evidence="2">The sequence shown here is derived from an EMBL/GenBank/DDBJ whole genome shotgun (WGS) entry which is preliminary data.</text>
</comment>
<proteinExistence type="predicted"/>
<accession>A0A512JNN7</accession>
<protein>
    <recommendedName>
        <fullName evidence="4">Anti-sigma factor</fullName>
    </recommendedName>
</protein>
<evidence type="ECO:0000313" key="2">
    <source>
        <dbReference type="EMBL" id="GEP11577.1"/>
    </source>
</evidence>
<evidence type="ECO:0000256" key="1">
    <source>
        <dbReference type="SAM" id="Phobius"/>
    </source>
</evidence>
<evidence type="ECO:0008006" key="4">
    <source>
        <dbReference type="Google" id="ProtNLM"/>
    </source>
</evidence>
<feature type="transmembrane region" description="Helical" evidence="1">
    <location>
        <begin position="108"/>
        <end position="131"/>
    </location>
</feature>
<keyword evidence="1" id="KW-0472">Membrane</keyword>
<keyword evidence="1" id="KW-0812">Transmembrane</keyword>
<organism evidence="2 3">
    <name type="scientific">Methylobacterium gnaphalii</name>
    <dbReference type="NCBI Taxonomy" id="1010610"/>
    <lineage>
        <taxon>Bacteria</taxon>
        <taxon>Pseudomonadati</taxon>
        <taxon>Pseudomonadota</taxon>
        <taxon>Alphaproteobacteria</taxon>
        <taxon>Hyphomicrobiales</taxon>
        <taxon>Methylobacteriaceae</taxon>
        <taxon>Methylobacterium</taxon>
    </lineage>
</organism>
<keyword evidence="3" id="KW-1185">Reference proteome</keyword>
<evidence type="ECO:0000313" key="3">
    <source>
        <dbReference type="Proteomes" id="UP000321750"/>
    </source>
</evidence>
<name>A0A512JNN7_9HYPH</name>
<sequence>MTAGEPGQDRKPDEIDLLLPWHAVERLSAEEAERVEAALRADPERARHLEIAREERAETVALNQGLGMPSRAARDKVFARIEAEGRKPHKGFSERWRHWLAGLAPRSLAWSGAVAALVIAVQAGLLTMAYFGKGSGGYQTASAPVPAAVEGTFVLVAFTPAATTERIETLLRDTRATIVEGPLPGGVFRLRLEERGEAASRTIEQLRSKTALIRLVAPVTPSADRPQQPR</sequence>
<gene>
    <name evidence="2" type="ORF">MGN01_34220</name>
</gene>
<keyword evidence="1" id="KW-1133">Transmembrane helix</keyword>
<dbReference type="AlphaFoldDB" id="A0A512JNN7"/>
<reference evidence="2 3" key="1">
    <citation type="submission" date="2019-07" db="EMBL/GenBank/DDBJ databases">
        <title>Whole genome shotgun sequence of Methylobacterium gnaphalii NBRC 107716.</title>
        <authorList>
            <person name="Hosoyama A."/>
            <person name="Uohara A."/>
            <person name="Ohji S."/>
            <person name="Ichikawa N."/>
        </authorList>
    </citation>
    <scope>NUCLEOTIDE SEQUENCE [LARGE SCALE GENOMIC DNA]</scope>
    <source>
        <strain evidence="2 3">NBRC 107716</strain>
    </source>
</reference>